<dbReference type="CDD" id="cd00580">
    <property type="entry name" value="CHMI"/>
    <property type="match status" value="1"/>
</dbReference>
<dbReference type="PANTHER" id="PTHR37950:SF1">
    <property type="entry name" value="4-HYDROXYPHENYLACETATE CATABOLISM PROTEIN"/>
    <property type="match status" value="1"/>
</dbReference>
<dbReference type="GO" id="GO:0008704">
    <property type="term" value="F:5-carboxymethyl-2-hydroxymuconate delta-isomerase activity"/>
    <property type="evidence" value="ECO:0007669"/>
    <property type="project" value="InterPro"/>
</dbReference>
<proteinExistence type="predicted"/>
<dbReference type="RefSeq" id="WP_008334843.1">
    <property type="nucleotide sequence ID" value="NZ_CH902578.1"/>
</dbReference>
<evidence type="ECO:0000313" key="2">
    <source>
        <dbReference type="Proteomes" id="UP000002931"/>
    </source>
</evidence>
<organism evidence="1 2">
    <name type="scientific">Maritimibacter alkaliphilus HTCC2654</name>
    <dbReference type="NCBI Taxonomy" id="314271"/>
    <lineage>
        <taxon>Bacteria</taxon>
        <taxon>Pseudomonadati</taxon>
        <taxon>Pseudomonadota</taxon>
        <taxon>Alphaproteobacteria</taxon>
        <taxon>Rhodobacterales</taxon>
        <taxon>Roseobacteraceae</taxon>
        <taxon>Maritimibacter</taxon>
    </lineage>
</organism>
<comment type="caution">
    <text evidence="1">The sequence shown here is derived from an EMBL/GenBank/DDBJ whole genome shotgun (WGS) entry which is preliminary data.</text>
</comment>
<gene>
    <name evidence="1" type="ORF">RB2654_19953</name>
</gene>
<dbReference type="OrthoDB" id="9814215at2"/>
<dbReference type="Pfam" id="PF02962">
    <property type="entry name" value="CHMI"/>
    <property type="match status" value="1"/>
</dbReference>
<dbReference type="SUPFAM" id="SSF55331">
    <property type="entry name" value="Tautomerase/MIF"/>
    <property type="match status" value="1"/>
</dbReference>
<accession>A3VAF1</accession>
<dbReference type="HOGENOM" id="CLU_139188_1_0_5"/>
<dbReference type="AlphaFoldDB" id="A3VAF1"/>
<keyword evidence="1" id="KW-0413">Isomerase</keyword>
<keyword evidence="2" id="KW-1185">Reference proteome</keyword>
<dbReference type="Proteomes" id="UP000002931">
    <property type="component" value="Unassembled WGS sequence"/>
</dbReference>
<dbReference type="eggNOG" id="COG3232">
    <property type="taxonomic scope" value="Bacteria"/>
</dbReference>
<reference evidence="1 2" key="1">
    <citation type="journal article" date="2010" name="J. Bacteriol.">
        <title>Genome sequences of Pelagibaca bermudensis HTCC2601T and Maritimibacter alkaliphilus HTCC2654T, the type strains of two marine Roseobacter genera.</title>
        <authorList>
            <person name="Thrash J.C."/>
            <person name="Cho J.C."/>
            <person name="Ferriera S."/>
            <person name="Johnson J."/>
            <person name="Vergin K.L."/>
            <person name="Giovannoni S.J."/>
        </authorList>
    </citation>
    <scope>NUCLEOTIDE SEQUENCE [LARGE SCALE GENOMIC DNA]</scope>
    <source>
        <strain evidence="1 2">HTCC2654</strain>
    </source>
</reference>
<evidence type="ECO:0000313" key="1">
    <source>
        <dbReference type="EMBL" id="EAQ14892.1"/>
    </source>
</evidence>
<sequence length="128" mass="13813">MPHLIVEYSPGLEDIVDMPAVLASLHDTLLSLDPFPTAGIRVRAYRADHAIVADGHSDNHFCALTMNVGHGRETEVLKAAGDAVFANAQAAFAVPLGQPHFALSLEIRVIDPVLTWKDTPIHGRLSKT</sequence>
<dbReference type="Gene3D" id="3.30.429.10">
    <property type="entry name" value="Macrophage Migration Inhibitory Factor"/>
    <property type="match status" value="1"/>
</dbReference>
<dbReference type="STRING" id="314271.RB2654_19953"/>
<dbReference type="PANTHER" id="PTHR37950">
    <property type="entry name" value="4-HYDROXYPHENYLACETATE CATABOLISM PROTEIN"/>
    <property type="match status" value="1"/>
</dbReference>
<dbReference type="InterPro" id="IPR004220">
    <property type="entry name" value="5-COMe_2-OHmuconate_Isoase"/>
</dbReference>
<dbReference type="InterPro" id="IPR014347">
    <property type="entry name" value="Tautomerase/MIF_sf"/>
</dbReference>
<protein>
    <submittedName>
        <fullName evidence="1">5-carboxymethyl-2-hydroxymuconate delta isomerase</fullName>
    </submittedName>
</protein>
<dbReference type="EMBL" id="AAMT01000001">
    <property type="protein sequence ID" value="EAQ14892.1"/>
    <property type="molecule type" value="Genomic_DNA"/>
</dbReference>
<name>A3VAF1_9RHOB</name>